<sequence>MDSLADSIRVVVLLEVVRTLRIEDRLTKVQKTHLAADLIKALHLARRQDIAVLEDLMNPIQATTVHLLAQVVVVVHLVVLPTHLLAHRAALHLLAEEDLFTEDNVK</sequence>
<gene>
    <name evidence="1" type="ORF">SDC9_70374</name>
</gene>
<comment type="caution">
    <text evidence="1">The sequence shown here is derived from an EMBL/GenBank/DDBJ whole genome shotgun (WGS) entry which is preliminary data.</text>
</comment>
<reference evidence="1" key="1">
    <citation type="submission" date="2019-08" db="EMBL/GenBank/DDBJ databases">
        <authorList>
            <person name="Kucharzyk K."/>
            <person name="Murdoch R.W."/>
            <person name="Higgins S."/>
            <person name="Loffler F."/>
        </authorList>
    </citation>
    <scope>NUCLEOTIDE SEQUENCE</scope>
</reference>
<protein>
    <submittedName>
        <fullName evidence="1">Uncharacterized protein</fullName>
    </submittedName>
</protein>
<proteinExistence type="predicted"/>
<dbReference type="EMBL" id="VSSQ01004138">
    <property type="protein sequence ID" value="MPM23897.1"/>
    <property type="molecule type" value="Genomic_DNA"/>
</dbReference>
<dbReference type="AlphaFoldDB" id="A0A644Y6U5"/>
<accession>A0A644Y6U5</accession>
<name>A0A644Y6U5_9ZZZZ</name>
<evidence type="ECO:0000313" key="1">
    <source>
        <dbReference type="EMBL" id="MPM23897.1"/>
    </source>
</evidence>
<organism evidence="1">
    <name type="scientific">bioreactor metagenome</name>
    <dbReference type="NCBI Taxonomy" id="1076179"/>
    <lineage>
        <taxon>unclassified sequences</taxon>
        <taxon>metagenomes</taxon>
        <taxon>ecological metagenomes</taxon>
    </lineage>
</organism>